<dbReference type="GO" id="GO:0046872">
    <property type="term" value="F:metal ion binding"/>
    <property type="evidence" value="ECO:0007669"/>
    <property type="project" value="UniProtKB-KW"/>
</dbReference>
<evidence type="ECO:0000259" key="4">
    <source>
        <dbReference type="Pfam" id="PF07727"/>
    </source>
</evidence>
<feature type="domain" description="Reverse transcriptase Ty1/copia-type" evidence="4">
    <location>
        <begin position="278"/>
        <end position="425"/>
    </location>
</feature>
<dbReference type="PANTHER" id="PTHR42648">
    <property type="entry name" value="TRANSPOSASE, PUTATIVE-RELATED"/>
    <property type="match status" value="1"/>
</dbReference>
<dbReference type="EMBL" id="QJKJ01009157">
    <property type="protein sequence ID" value="RDX77486.1"/>
    <property type="molecule type" value="Genomic_DNA"/>
</dbReference>
<evidence type="ECO:0000313" key="7">
    <source>
        <dbReference type="Proteomes" id="UP000257109"/>
    </source>
</evidence>
<dbReference type="Pfam" id="PF07727">
    <property type="entry name" value="RVT_2"/>
    <property type="match status" value="1"/>
</dbReference>
<evidence type="ECO:0000256" key="3">
    <source>
        <dbReference type="SAM" id="Phobius"/>
    </source>
</evidence>
<sequence length="477" mass="55628">MSGIHKWCSLDKLGHASLRLISKLKKHNLVKGLPSLKEKHIRGSFESKNDVSTSRFLELLHIDLFEPTKTALLAVDDYSKWTWVMFLAYKDESFKVLILPLSKVIIRENLKMKTFNSFMKNMEFIIIFLVQELLNLTFLISTLLGFYCFILNTKDNLGKFDSKSDKGTFIGYSTMSKAYKVYNPRTLKVEESIHPDKELLVLTEPFAKLNIEKLQSASKELLLDDKPKIDEILGNIENRVRTRSTFKDQSQIALLLEVEPKNVEEALLDDRWILFQKNDVWKLVFPLKDKSIIGTKWIFRNKLDENDKGIDFIENFVPIARLEVICTLLSFATHLIMRLHQMDVKGAFLNGIINEVFVKQLPSFNSDTFPNHVFRLKKALYGLKQAPRAWYEKSFLMTNDFQRGKVDITLFHKNYDSHFIILQIYKAEDGIYIHQTKYVKELLKKFNREDSKTMFTPMHLTSILSLDESDKKVDQTS</sequence>
<protein>
    <submittedName>
        <fullName evidence="6">Uncharacterized protein</fullName>
    </submittedName>
</protein>
<evidence type="ECO:0000256" key="2">
    <source>
        <dbReference type="ARBA" id="ARBA00022801"/>
    </source>
</evidence>
<proteinExistence type="predicted"/>
<dbReference type="GO" id="GO:0016787">
    <property type="term" value="F:hydrolase activity"/>
    <property type="evidence" value="ECO:0007669"/>
    <property type="project" value="UniProtKB-KW"/>
</dbReference>
<keyword evidence="2" id="KW-0378">Hydrolase</keyword>
<feature type="domain" description="Retroviral polymerase SH3-like" evidence="5">
    <location>
        <begin position="148"/>
        <end position="194"/>
    </location>
</feature>
<dbReference type="InterPro" id="IPR039537">
    <property type="entry name" value="Retrotran_Ty1/copia-like"/>
</dbReference>
<dbReference type="Pfam" id="PF25597">
    <property type="entry name" value="SH3_retrovirus"/>
    <property type="match status" value="1"/>
</dbReference>
<organism evidence="6 7">
    <name type="scientific">Mucuna pruriens</name>
    <name type="common">Velvet bean</name>
    <name type="synonym">Dolichos pruriens</name>
    <dbReference type="NCBI Taxonomy" id="157652"/>
    <lineage>
        <taxon>Eukaryota</taxon>
        <taxon>Viridiplantae</taxon>
        <taxon>Streptophyta</taxon>
        <taxon>Embryophyta</taxon>
        <taxon>Tracheophyta</taxon>
        <taxon>Spermatophyta</taxon>
        <taxon>Magnoliopsida</taxon>
        <taxon>eudicotyledons</taxon>
        <taxon>Gunneridae</taxon>
        <taxon>Pentapetalae</taxon>
        <taxon>rosids</taxon>
        <taxon>fabids</taxon>
        <taxon>Fabales</taxon>
        <taxon>Fabaceae</taxon>
        <taxon>Papilionoideae</taxon>
        <taxon>50 kb inversion clade</taxon>
        <taxon>NPAAA clade</taxon>
        <taxon>indigoferoid/millettioid clade</taxon>
        <taxon>Phaseoleae</taxon>
        <taxon>Mucuna</taxon>
    </lineage>
</organism>
<accession>A0A371FGS9</accession>
<keyword evidence="3" id="KW-0472">Membrane</keyword>
<evidence type="ECO:0000259" key="5">
    <source>
        <dbReference type="Pfam" id="PF25597"/>
    </source>
</evidence>
<keyword evidence="1" id="KW-0479">Metal-binding</keyword>
<keyword evidence="3" id="KW-1133">Transmembrane helix</keyword>
<evidence type="ECO:0000313" key="6">
    <source>
        <dbReference type="EMBL" id="RDX77486.1"/>
    </source>
</evidence>
<dbReference type="STRING" id="157652.A0A371FGS9"/>
<dbReference type="Proteomes" id="UP000257109">
    <property type="component" value="Unassembled WGS sequence"/>
</dbReference>
<comment type="caution">
    <text evidence="6">The sequence shown here is derived from an EMBL/GenBank/DDBJ whole genome shotgun (WGS) entry which is preliminary data.</text>
</comment>
<gene>
    <name evidence="6" type="ORF">CR513_42384</name>
</gene>
<keyword evidence="7" id="KW-1185">Reference proteome</keyword>
<keyword evidence="3" id="KW-0812">Transmembrane</keyword>
<feature type="transmembrane region" description="Helical" evidence="3">
    <location>
        <begin position="124"/>
        <end position="147"/>
    </location>
</feature>
<dbReference type="OrthoDB" id="8048545at2759"/>
<dbReference type="PANTHER" id="PTHR42648:SF21">
    <property type="entry name" value="CYSTEINE-RICH RLK (RECEPTOR-LIKE PROTEIN KINASE) 8"/>
    <property type="match status" value="1"/>
</dbReference>
<dbReference type="InterPro" id="IPR057670">
    <property type="entry name" value="SH3_retrovirus"/>
</dbReference>
<name>A0A371FGS9_MUCPR</name>
<dbReference type="AlphaFoldDB" id="A0A371FGS9"/>
<reference evidence="6" key="1">
    <citation type="submission" date="2018-05" db="EMBL/GenBank/DDBJ databases">
        <title>Draft genome of Mucuna pruriens seed.</title>
        <authorList>
            <person name="Nnadi N.E."/>
            <person name="Vos R."/>
            <person name="Hasami M.H."/>
            <person name="Devisetty U.K."/>
            <person name="Aguiy J.C."/>
        </authorList>
    </citation>
    <scope>NUCLEOTIDE SEQUENCE [LARGE SCALE GENOMIC DNA]</scope>
    <source>
        <strain evidence="6">JCA_2017</strain>
    </source>
</reference>
<feature type="non-terminal residue" evidence="6">
    <location>
        <position position="477"/>
    </location>
</feature>
<dbReference type="InterPro" id="IPR013103">
    <property type="entry name" value="RVT_2"/>
</dbReference>
<evidence type="ECO:0000256" key="1">
    <source>
        <dbReference type="ARBA" id="ARBA00022723"/>
    </source>
</evidence>